<keyword evidence="2" id="KW-1185">Reference proteome</keyword>
<name>A0A5C1A2Y3_9GAMM</name>
<reference evidence="1 2" key="1">
    <citation type="submission" date="2019-08" db="EMBL/GenBank/DDBJ databases">
        <title>Complete genome sequence of Kushneria sp. YCWA18, a halophilic phosphate-solubilizing bacterium isolated from Daqiao saltern in China.</title>
        <authorList>
            <person name="Du G.-X."/>
            <person name="Qu L.-Y."/>
        </authorList>
    </citation>
    <scope>NUCLEOTIDE SEQUENCE [LARGE SCALE GENOMIC DNA]</scope>
    <source>
        <strain evidence="1 2">YCWA18</strain>
    </source>
</reference>
<gene>
    <name evidence="1" type="ORF">FY550_14565</name>
</gene>
<dbReference type="Proteomes" id="UP000322553">
    <property type="component" value="Chromosome"/>
</dbReference>
<dbReference type="RefSeq" id="WP_149054628.1">
    <property type="nucleotide sequence ID" value="NZ_CP043420.1"/>
</dbReference>
<sequence length="79" mass="8988">MARFLGCPFHKRRPDGWAGIIDASNCAKAIMNPKEKITPLYLRLPAEFTPKAIATPEKVSKPEVSIFLRELKSWLHPKE</sequence>
<accession>A0A5C1A2Y3</accession>
<evidence type="ECO:0000313" key="2">
    <source>
        <dbReference type="Proteomes" id="UP000322553"/>
    </source>
</evidence>
<dbReference type="KEGG" id="kuy:FY550_14565"/>
<proteinExistence type="predicted"/>
<dbReference type="EMBL" id="CP043420">
    <property type="protein sequence ID" value="QEL12237.1"/>
    <property type="molecule type" value="Genomic_DNA"/>
</dbReference>
<dbReference type="AlphaFoldDB" id="A0A5C1A2Y3"/>
<evidence type="ECO:0000313" key="1">
    <source>
        <dbReference type="EMBL" id="QEL12237.1"/>
    </source>
</evidence>
<protein>
    <submittedName>
        <fullName evidence="1">Uncharacterized protein</fullName>
    </submittedName>
</protein>
<organism evidence="1 2">
    <name type="scientific">Kushneria phosphatilytica</name>
    <dbReference type="NCBI Taxonomy" id="657387"/>
    <lineage>
        <taxon>Bacteria</taxon>
        <taxon>Pseudomonadati</taxon>
        <taxon>Pseudomonadota</taxon>
        <taxon>Gammaproteobacteria</taxon>
        <taxon>Oceanospirillales</taxon>
        <taxon>Halomonadaceae</taxon>
        <taxon>Kushneria</taxon>
    </lineage>
</organism>